<name>A0ACC0NKE8_RHOML</name>
<organism evidence="1 2">
    <name type="scientific">Rhododendron molle</name>
    <name type="common">Chinese azalea</name>
    <name type="synonym">Azalea mollis</name>
    <dbReference type="NCBI Taxonomy" id="49168"/>
    <lineage>
        <taxon>Eukaryota</taxon>
        <taxon>Viridiplantae</taxon>
        <taxon>Streptophyta</taxon>
        <taxon>Embryophyta</taxon>
        <taxon>Tracheophyta</taxon>
        <taxon>Spermatophyta</taxon>
        <taxon>Magnoliopsida</taxon>
        <taxon>eudicotyledons</taxon>
        <taxon>Gunneridae</taxon>
        <taxon>Pentapetalae</taxon>
        <taxon>asterids</taxon>
        <taxon>Ericales</taxon>
        <taxon>Ericaceae</taxon>
        <taxon>Ericoideae</taxon>
        <taxon>Rhodoreae</taxon>
        <taxon>Rhododendron</taxon>
    </lineage>
</organism>
<dbReference type="EMBL" id="CM046392">
    <property type="protein sequence ID" value="KAI8553499.1"/>
    <property type="molecule type" value="Genomic_DNA"/>
</dbReference>
<sequence length="136" mass="15863">MFEAKQVFLLGFWIGDEAQATNFRDMVRRHRWQLHGYGARKTDDEIAPQKRYRDIFAAKITVGRSLTAGSSTLYLFWYSTFYFSTKAVDYKGGFRHILNFGCMLLGKYAFFVLTGTIGFYACLWFVRKIYSAVKID</sequence>
<reference evidence="1" key="1">
    <citation type="submission" date="2022-02" db="EMBL/GenBank/DDBJ databases">
        <title>Plant Genome Project.</title>
        <authorList>
            <person name="Zhang R.-G."/>
        </authorList>
    </citation>
    <scope>NUCLEOTIDE SEQUENCE</scope>
    <source>
        <strain evidence="1">AT1</strain>
    </source>
</reference>
<evidence type="ECO:0000313" key="2">
    <source>
        <dbReference type="Proteomes" id="UP001062846"/>
    </source>
</evidence>
<keyword evidence="2" id="KW-1185">Reference proteome</keyword>
<comment type="caution">
    <text evidence="1">The sequence shown here is derived from an EMBL/GenBank/DDBJ whole genome shotgun (WGS) entry which is preliminary data.</text>
</comment>
<dbReference type="Proteomes" id="UP001062846">
    <property type="component" value="Chromosome 5"/>
</dbReference>
<gene>
    <name evidence="1" type="ORF">RHMOL_Rhmol05G0020500</name>
</gene>
<evidence type="ECO:0000313" key="1">
    <source>
        <dbReference type="EMBL" id="KAI8553499.1"/>
    </source>
</evidence>
<protein>
    <submittedName>
        <fullName evidence="1">Uncharacterized protein</fullName>
    </submittedName>
</protein>
<accession>A0ACC0NKE8</accession>
<proteinExistence type="predicted"/>